<keyword evidence="2" id="KW-0808">Transferase</keyword>
<evidence type="ECO:0000313" key="2">
    <source>
        <dbReference type="EMBL" id="THV28006.1"/>
    </source>
</evidence>
<keyword evidence="3" id="KW-1185">Reference proteome</keyword>
<organism evidence="2 3">
    <name type="scientific">Glycomyces paridis</name>
    <dbReference type="NCBI Taxonomy" id="2126555"/>
    <lineage>
        <taxon>Bacteria</taxon>
        <taxon>Bacillati</taxon>
        <taxon>Actinomycetota</taxon>
        <taxon>Actinomycetes</taxon>
        <taxon>Glycomycetales</taxon>
        <taxon>Glycomycetaceae</taxon>
        <taxon>Glycomyces</taxon>
    </lineage>
</organism>
<reference evidence="2 3" key="1">
    <citation type="journal article" date="2018" name="Int. J. Syst. Evol. Microbiol.">
        <title>Glycomyces paridis sp. nov., isolated from the medicinal plant Paris polyphylla.</title>
        <authorList>
            <person name="Fang X.M."/>
            <person name="Bai J.L."/>
            <person name="Su J."/>
            <person name="Zhao L.L."/>
            <person name="Liu H.Y."/>
            <person name="Ma B.P."/>
            <person name="Zhang Y.Q."/>
            <person name="Yu L.Y."/>
        </authorList>
    </citation>
    <scope>NUCLEOTIDE SEQUENCE [LARGE SCALE GENOMIC DNA]</scope>
    <source>
        <strain evidence="2 3">CPCC 204357</strain>
    </source>
</reference>
<evidence type="ECO:0000259" key="1">
    <source>
        <dbReference type="PROSITE" id="PS51186"/>
    </source>
</evidence>
<dbReference type="GO" id="GO:0016747">
    <property type="term" value="F:acyltransferase activity, transferring groups other than amino-acyl groups"/>
    <property type="evidence" value="ECO:0007669"/>
    <property type="project" value="InterPro"/>
</dbReference>
<dbReference type="Gene3D" id="3.40.630.30">
    <property type="match status" value="1"/>
</dbReference>
<dbReference type="Pfam" id="PF00583">
    <property type="entry name" value="Acetyltransf_1"/>
    <property type="match status" value="1"/>
</dbReference>
<dbReference type="Proteomes" id="UP000305792">
    <property type="component" value="Unassembled WGS sequence"/>
</dbReference>
<name>A0A4V6T6C1_9ACTN</name>
<protein>
    <submittedName>
        <fullName evidence="2">GNAT family N-acetyltransferase</fullName>
    </submittedName>
</protein>
<dbReference type="CDD" id="cd04301">
    <property type="entry name" value="NAT_SF"/>
    <property type="match status" value="1"/>
</dbReference>
<dbReference type="InterPro" id="IPR000182">
    <property type="entry name" value="GNAT_dom"/>
</dbReference>
<dbReference type="PANTHER" id="PTHR43233:SF1">
    <property type="entry name" value="FAMILY N-ACETYLTRANSFERASE, PUTATIVE (AFU_ORTHOLOGUE AFUA_6G03350)-RELATED"/>
    <property type="match status" value="1"/>
</dbReference>
<dbReference type="SUPFAM" id="SSF55729">
    <property type="entry name" value="Acyl-CoA N-acyltransferases (Nat)"/>
    <property type="match status" value="1"/>
</dbReference>
<dbReference type="PROSITE" id="PS51186">
    <property type="entry name" value="GNAT"/>
    <property type="match status" value="1"/>
</dbReference>
<evidence type="ECO:0000313" key="3">
    <source>
        <dbReference type="Proteomes" id="UP000305792"/>
    </source>
</evidence>
<feature type="domain" description="N-acetyltransferase" evidence="1">
    <location>
        <begin position="1"/>
        <end position="140"/>
    </location>
</feature>
<accession>A0A4V6T6C1</accession>
<dbReference type="InterPro" id="IPR016181">
    <property type="entry name" value="Acyl_CoA_acyltransferase"/>
</dbReference>
<dbReference type="RefSeq" id="WP_136530238.1">
    <property type="nucleotide sequence ID" value="NZ_STGX01000009.1"/>
</dbReference>
<gene>
    <name evidence="2" type="ORF">E9998_13565</name>
</gene>
<proteinExistence type="predicted"/>
<dbReference type="InterPro" id="IPR053144">
    <property type="entry name" value="Acetyltransferase_Butenolide"/>
</dbReference>
<dbReference type="OrthoDB" id="3190820at2"/>
<sequence length="140" mass="15017">MTEPYALFDRLPTPEEHRRLAEAVGWGEAFDWDTTPASLDGSLAGVVAFAGDEIVGMGRLVGDGAKYFYVQDVAVLPDRQGAGIGAAVVRRLLDHIARTVPSTAFVGLFATDGAVPLYERHGFGHGDMAGMFRLVEPNEP</sequence>
<comment type="caution">
    <text evidence="2">The sequence shown here is derived from an EMBL/GenBank/DDBJ whole genome shotgun (WGS) entry which is preliminary data.</text>
</comment>
<dbReference type="AlphaFoldDB" id="A0A4V6T6C1"/>
<dbReference type="EMBL" id="STGX01000009">
    <property type="protein sequence ID" value="THV28006.1"/>
    <property type="molecule type" value="Genomic_DNA"/>
</dbReference>
<dbReference type="PANTHER" id="PTHR43233">
    <property type="entry name" value="FAMILY N-ACETYLTRANSFERASE, PUTATIVE (AFU_ORTHOLOGUE AFUA_6G03350)-RELATED"/>
    <property type="match status" value="1"/>
</dbReference>